<dbReference type="Proteomes" id="UP000191680">
    <property type="component" value="Unassembled WGS sequence"/>
</dbReference>
<evidence type="ECO:0008006" key="3">
    <source>
        <dbReference type="Google" id="ProtNLM"/>
    </source>
</evidence>
<dbReference type="OrthoDB" id="1100792at2"/>
<name>A0A1V6LQI7_9FLAO</name>
<proteinExistence type="predicted"/>
<dbReference type="EMBL" id="MTBC01000007">
    <property type="protein sequence ID" value="OQD42408.1"/>
    <property type="molecule type" value="Genomic_DNA"/>
</dbReference>
<organism evidence="1 2">
    <name type="scientific">Croceivirga radicis</name>
    <dbReference type="NCBI Taxonomy" id="1929488"/>
    <lineage>
        <taxon>Bacteria</taxon>
        <taxon>Pseudomonadati</taxon>
        <taxon>Bacteroidota</taxon>
        <taxon>Flavobacteriia</taxon>
        <taxon>Flavobacteriales</taxon>
        <taxon>Flavobacteriaceae</taxon>
        <taxon>Croceivirga</taxon>
    </lineage>
</organism>
<gene>
    <name evidence="1" type="ORF">BUL40_11635</name>
</gene>
<dbReference type="RefSeq" id="WP_080319404.1">
    <property type="nucleotide sequence ID" value="NZ_MTBC01000007.1"/>
</dbReference>
<dbReference type="AlphaFoldDB" id="A0A1V6LQI7"/>
<protein>
    <recommendedName>
        <fullName evidence="3">Lipooligosaccharide sialyltransferase</fullName>
    </recommendedName>
</protein>
<keyword evidence="2" id="KW-1185">Reference proteome</keyword>
<dbReference type="Gene3D" id="3.40.50.11110">
    <property type="entry name" value="Sialyltransferase, C-terminal GT-B Rossman nucleotide-binding domain"/>
    <property type="match status" value="1"/>
</dbReference>
<dbReference type="Pfam" id="PF07388">
    <property type="entry name" value="A-2_8-polyST"/>
    <property type="match status" value="1"/>
</dbReference>
<accession>A0A1V6LQI7</accession>
<sequence length="349" mass="40668">MNNKKRTYVATTIYHLYLSILHLIKDANYTETYGENLLFLIETTPGIEVLIPALKQHFFKEVHILSKKKTHKKELGKFNYGLRRKSTLIPYLEKKHPCLANEKAFILASDVYLCETDSSKSYFYYLCANKGMSMIEDGARTYIKNHSKIEYLYKTFLTNTPLAGGYNKEISAVLAQYPDKLPAELKQKAVELNINKELPLLKEEHKNLIFNLFLFNTPLNISHDKKKVLVLTQPISEDNIVASEAVKIKIYKDLIDRIPKEYQIIIKTHPREKTDYSLHFNTALVLPKLFPIELLDLKDNFEFEKGYTLFSTALENLKRIKERHYMGIDYLDYFASKAIKKLILHTNKS</sequence>
<evidence type="ECO:0000313" key="1">
    <source>
        <dbReference type="EMBL" id="OQD42408.1"/>
    </source>
</evidence>
<dbReference type="InterPro" id="IPR010866">
    <property type="entry name" value="A-2_8-polyST"/>
</dbReference>
<reference evidence="1 2" key="1">
    <citation type="submission" date="2016-12" db="EMBL/GenBank/DDBJ databases">
        <authorList>
            <person name="Song W.-J."/>
            <person name="Kurnit D.M."/>
        </authorList>
    </citation>
    <scope>NUCLEOTIDE SEQUENCE [LARGE SCALE GENOMIC DNA]</scope>
    <source>
        <strain evidence="1 2">HSG9</strain>
    </source>
</reference>
<comment type="caution">
    <text evidence="1">The sequence shown here is derived from an EMBL/GenBank/DDBJ whole genome shotgun (WGS) entry which is preliminary data.</text>
</comment>
<evidence type="ECO:0000313" key="2">
    <source>
        <dbReference type="Proteomes" id="UP000191680"/>
    </source>
</evidence>